<feature type="compositionally biased region" description="Pro residues" evidence="1">
    <location>
        <begin position="252"/>
        <end position="268"/>
    </location>
</feature>
<reference evidence="2" key="1">
    <citation type="journal article" date="2022" name="bioRxiv">
        <title>Deciphering the potential niche of two novel black yeast fungi from a biological soil crust based on their genomes, phenotypes, and melanin regulation.</title>
        <authorList>
            <consortium name="DOE Joint Genome Institute"/>
            <person name="Carr E.C."/>
            <person name="Barton Q."/>
            <person name="Grambo S."/>
            <person name="Sullivan M."/>
            <person name="Renfro C.M."/>
            <person name="Kuo A."/>
            <person name="Pangilinan J."/>
            <person name="Lipzen A."/>
            <person name="Keymanesh K."/>
            <person name="Savage E."/>
            <person name="Barry K."/>
            <person name="Grigoriev I.V."/>
            <person name="Riekhof W.R."/>
            <person name="Harris S.S."/>
        </authorList>
    </citation>
    <scope>NUCLEOTIDE SEQUENCE</scope>
    <source>
        <strain evidence="2">JF 03-4F</strain>
    </source>
</reference>
<feature type="region of interest" description="Disordered" evidence="1">
    <location>
        <begin position="108"/>
        <end position="301"/>
    </location>
</feature>
<sequence>MPNSGLHSSSQAVISTVTTNGHKYLSDQPEAFFFHTLPTLPPPSSSISLSDSHSQHPAIQVSRPAAFCTMPLPFPFHTIDTNATSFGQYLRDQMSNPGYVEYSYTRTSPHSLPHYSRPSESRYPPPSSSRRYSPPPSSRRYASPPRSRRYSPPPTTRASRPYSPPPVSRSTRRHSPPRSTRGTQRYPSPPSSVSSRVWTLPSSSGSRRHSPPARSRRSSPPPSFRRGPSSRYRESSFDNRGGPYMSGGLGRSPPPPTRPSRRPSPPPSFTRGSSSRYRDSFDTHNTAYMSGGSGRPPSRDEYSCCADDYSCCADDYSSMSCQELDDRLEALRRRLGRL</sequence>
<protein>
    <submittedName>
        <fullName evidence="2">Uncharacterized protein</fullName>
    </submittedName>
</protein>
<comment type="caution">
    <text evidence="2">The sequence shown here is derived from an EMBL/GenBank/DDBJ whole genome shotgun (WGS) entry which is preliminary data.</text>
</comment>
<feature type="compositionally biased region" description="Basic residues" evidence="1">
    <location>
        <begin position="206"/>
        <end position="217"/>
    </location>
</feature>
<dbReference type="EMBL" id="MU404361">
    <property type="protein sequence ID" value="KAI1609067.1"/>
    <property type="molecule type" value="Genomic_DNA"/>
</dbReference>
<evidence type="ECO:0000313" key="3">
    <source>
        <dbReference type="Proteomes" id="UP001203852"/>
    </source>
</evidence>
<name>A0AAN6I8Z5_9EURO</name>
<organism evidence="2 3">
    <name type="scientific">Exophiala viscosa</name>
    <dbReference type="NCBI Taxonomy" id="2486360"/>
    <lineage>
        <taxon>Eukaryota</taxon>
        <taxon>Fungi</taxon>
        <taxon>Dikarya</taxon>
        <taxon>Ascomycota</taxon>
        <taxon>Pezizomycotina</taxon>
        <taxon>Eurotiomycetes</taxon>
        <taxon>Chaetothyriomycetidae</taxon>
        <taxon>Chaetothyriales</taxon>
        <taxon>Herpotrichiellaceae</taxon>
        <taxon>Exophiala</taxon>
    </lineage>
</organism>
<dbReference type="AlphaFoldDB" id="A0AAN6I8Z5"/>
<dbReference type="Proteomes" id="UP001203852">
    <property type="component" value="Unassembled WGS sequence"/>
</dbReference>
<feature type="compositionally biased region" description="Low complexity" evidence="1">
    <location>
        <begin position="191"/>
        <end position="205"/>
    </location>
</feature>
<proteinExistence type="predicted"/>
<keyword evidence="3" id="KW-1185">Reference proteome</keyword>
<accession>A0AAN6I8Z5</accession>
<gene>
    <name evidence="2" type="ORF">EDD36DRAFT_83095</name>
</gene>
<evidence type="ECO:0000256" key="1">
    <source>
        <dbReference type="SAM" id="MobiDB-lite"/>
    </source>
</evidence>
<evidence type="ECO:0000313" key="2">
    <source>
        <dbReference type="EMBL" id="KAI1609067.1"/>
    </source>
</evidence>
<feature type="compositionally biased region" description="Pro residues" evidence="1">
    <location>
        <begin position="123"/>
        <end position="137"/>
    </location>
</feature>